<dbReference type="FunFam" id="1.10.287.130:FF:000001">
    <property type="entry name" value="Two-component sensor histidine kinase"/>
    <property type="match status" value="1"/>
</dbReference>
<dbReference type="SMART" id="SM00387">
    <property type="entry name" value="HATPase_c"/>
    <property type="match status" value="1"/>
</dbReference>
<keyword evidence="10" id="KW-0067">ATP-binding</keyword>
<dbReference type="PANTHER" id="PTHR45528:SF1">
    <property type="entry name" value="SENSOR HISTIDINE KINASE CPXA"/>
    <property type="match status" value="1"/>
</dbReference>
<keyword evidence="7 14" id="KW-0812">Transmembrane</keyword>
<dbReference type="InterPro" id="IPR036890">
    <property type="entry name" value="HATPase_C_sf"/>
</dbReference>
<dbReference type="PANTHER" id="PTHR45528">
    <property type="entry name" value="SENSOR HISTIDINE KINASE CPXA"/>
    <property type="match status" value="1"/>
</dbReference>
<keyword evidence="17" id="KW-0614">Plasmid</keyword>
<feature type="domain" description="Histidine kinase" evidence="15">
    <location>
        <begin position="242"/>
        <end position="460"/>
    </location>
</feature>
<dbReference type="Pfam" id="PF00512">
    <property type="entry name" value="HisKA"/>
    <property type="match status" value="1"/>
</dbReference>
<dbReference type="InterPro" id="IPR003660">
    <property type="entry name" value="HAMP_dom"/>
</dbReference>
<evidence type="ECO:0000256" key="7">
    <source>
        <dbReference type="ARBA" id="ARBA00022692"/>
    </source>
</evidence>
<comment type="subcellular location">
    <subcellularLocation>
        <location evidence="2">Cell membrane</location>
        <topology evidence="2">Multi-pass membrane protein</topology>
    </subcellularLocation>
</comment>
<evidence type="ECO:0000256" key="13">
    <source>
        <dbReference type="ARBA" id="ARBA00023136"/>
    </source>
</evidence>
<dbReference type="PROSITE" id="PS50109">
    <property type="entry name" value="HIS_KIN"/>
    <property type="match status" value="1"/>
</dbReference>
<dbReference type="InterPro" id="IPR003661">
    <property type="entry name" value="HisK_dim/P_dom"/>
</dbReference>
<geneLocation type="plasmid" evidence="17">
    <name>unnamed</name>
</geneLocation>
<evidence type="ECO:0000256" key="10">
    <source>
        <dbReference type="ARBA" id="ARBA00022840"/>
    </source>
</evidence>
<dbReference type="Gene3D" id="6.10.340.10">
    <property type="match status" value="1"/>
</dbReference>
<keyword evidence="12" id="KW-0902">Two-component regulatory system</keyword>
<dbReference type="PROSITE" id="PS50885">
    <property type="entry name" value="HAMP"/>
    <property type="match status" value="1"/>
</dbReference>
<dbReference type="InterPro" id="IPR050398">
    <property type="entry name" value="HssS/ArlS-like"/>
</dbReference>
<dbReference type="EC" id="2.7.13.3" evidence="3"/>
<dbReference type="SUPFAM" id="SSF158472">
    <property type="entry name" value="HAMP domain-like"/>
    <property type="match status" value="1"/>
</dbReference>
<dbReference type="FunFam" id="3.30.565.10:FF:000006">
    <property type="entry name" value="Sensor histidine kinase WalK"/>
    <property type="match status" value="1"/>
</dbReference>
<comment type="catalytic activity">
    <reaction evidence="1">
        <text>ATP + protein L-histidine = ADP + protein N-phospho-L-histidine.</text>
        <dbReference type="EC" id="2.7.13.3"/>
    </reaction>
</comment>
<evidence type="ECO:0000256" key="4">
    <source>
        <dbReference type="ARBA" id="ARBA00022475"/>
    </source>
</evidence>
<feature type="transmembrane region" description="Helical" evidence="14">
    <location>
        <begin position="6"/>
        <end position="27"/>
    </location>
</feature>
<evidence type="ECO:0000259" key="15">
    <source>
        <dbReference type="PROSITE" id="PS50109"/>
    </source>
</evidence>
<feature type="transmembrane region" description="Helical" evidence="14">
    <location>
        <begin position="160"/>
        <end position="180"/>
    </location>
</feature>
<dbReference type="GO" id="GO:0005886">
    <property type="term" value="C:plasma membrane"/>
    <property type="evidence" value="ECO:0007669"/>
    <property type="project" value="UniProtKB-SubCell"/>
</dbReference>
<dbReference type="AlphaFoldDB" id="A0AB39BP75"/>
<dbReference type="SUPFAM" id="SSF47384">
    <property type="entry name" value="Homodimeric domain of signal transducing histidine kinase"/>
    <property type="match status" value="1"/>
</dbReference>
<dbReference type="GO" id="GO:0005524">
    <property type="term" value="F:ATP binding"/>
    <property type="evidence" value="ECO:0007669"/>
    <property type="project" value="UniProtKB-KW"/>
</dbReference>
<evidence type="ECO:0000256" key="9">
    <source>
        <dbReference type="ARBA" id="ARBA00022777"/>
    </source>
</evidence>
<keyword evidence="11 14" id="KW-1133">Transmembrane helix</keyword>
<dbReference type="InterPro" id="IPR004358">
    <property type="entry name" value="Sig_transdc_His_kin-like_C"/>
</dbReference>
<evidence type="ECO:0000256" key="1">
    <source>
        <dbReference type="ARBA" id="ARBA00000085"/>
    </source>
</evidence>
<dbReference type="Pfam" id="PF02518">
    <property type="entry name" value="HATPase_c"/>
    <property type="match status" value="1"/>
</dbReference>
<reference evidence="17" key="1">
    <citation type="submission" date="2024-07" db="EMBL/GenBank/DDBJ databases">
        <title>Identification and characteristics of an arsenic-resistant bacterial isolate, which belongs to a novel species.</title>
        <authorList>
            <person name="Juszczyk A."/>
            <person name="Kowalczyk A."/>
            <person name="Was K."/>
            <person name="Kosowicz W."/>
            <person name="Budzyn A."/>
            <person name="Latowski D."/>
        </authorList>
    </citation>
    <scope>NUCLEOTIDE SEQUENCE</scope>
    <source>
        <strain evidence="17">As8PL</strain>
        <plasmid evidence="17">unnamed</plasmid>
    </source>
</reference>
<evidence type="ECO:0000256" key="5">
    <source>
        <dbReference type="ARBA" id="ARBA00022553"/>
    </source>
</evidence>
<dbReference type="CDD" id="cd00082">
    <property type="entry name" value="HisKA"/>
    <property type="match status" value="1"/>
</dbReference>
<feature type="domain" description="HAMP" evidence="16">
    <location>
        <begin position="182"/>
        <end position="234"/>
    </location>
</feature>
<sequence length="469" mass="53399">MNRINIKLSVTMIILLVSILFPLGFVINQIFYQFNLQQAQDESLNLATQYASLINDNSIESRMEVVEVSARLANQKLIVMMEDKEILANANIALDNEIILYLSELLENEHHSYLTNSFQTLDGLTYLATASPIVFNNVRGHVIMFSSLESILHYMETVQWLLMIAIIGSILVGVGFAIFFSTKLSQPLVSMEKATRQMAKGDLAIRVREESNDEIGSLGIAINDLAAELERVNSQRKEFIANITHDLQTPITYLKGYTKALEQKLWKSEIEQQQYLEIIEKEANRLSSLVNDLFDLTKIDEGKLTLHKEQINVDEFLHFVVKKPSLHALERNTSIQINNHIKQSIYVYADPLRLEQVFINLLENAVRYTKDGVITLCVHADEEVVLIEINDTGVGMHKDELPFIFDRFYRVEKSRNRKYGGAGLGLPIVKQLIDLHDGEIIVTSEFGKGTTVSITLPRHNKEQETFNDE</sequence>
<dbReference type="Pfam" id="PF00672">
    <property type="entry name" value="HAMP"/>
    <property type="match status" value="1"/>
</dbReference>
<keyword evidence="4" id="KW-1003">Cell membrane</keyword>
<evidence type="ECO:0000256" key="11">
    <source>
        <dbReference type="ARBA" id="ARBA00022989"/>
    </source>
</evidence>
<evidence type="ECO:0000256" key="8">
    <source>
        <dbReference type="ARBA" id="ARBA00022741"/>
    </source>
</evidence>
<proteinExistence type="predicted"/>
<keyword evidence="8" id="KW-0547">Nucleotide-binding</keyword>
<evidence type="ECO:0000256" key="6">
    <source>
        <dbReference type="ARBA" id="ARBA00022679"/>
    </source>
</evidence>
<keyword evidence="13 14" id="KW-0472">Membrane</keyword>
<dbReference type="Gene3D" id="3.30.565.10">
    <property type="entry name" value="Histidine kinase-like ATPase, C-terminal domain"/>
    <property type="match status" value="1"/>
</dbReference>
<dbReference type="SMART" id="SM00388">
    <property type="entry name" value="HisKA"/>
    <property type="match status" value="1"/>
</dbReference>
<gene>
    <name evidence="17" type="ORF">AB3N04_00555</name>
</gene>
<dbReference type="InterPro" id="IPR005467">
    <property type="entry name" value="His_kinase_dom"/>
</dbReference>
<dbReference type="SMART" id="SM00304">
    <property type="entry name" value="HAMP"/>
    <property type="match status" value="1"/>
</dbReference>
<dbReference type="Gene3D" id="1.10.287.130">
    <property type="match status" value="1"/>
</dbReference>
<dbReference type="PRINTS" id="PR00344">
    <property type="entry name" value="BCTRLSENSOR"/>
</dbReference>
<dbReference type="GO" id="GO:0000155">
    <property type="term" value="F:phosphorelay sensor kinase activity"/>
    <property type="evidence" value="ECO:0007669"/>
    <property type="project" value="InterPro"/>
</dbReference>
<name>A0AB39BP75_9BACI</name>
<keyword evidence="6" id="KW-0808">Transferase</keyword>
<protein>
    <recommendedName>
        <fullName evidence="3">histidine kinase</fullName>
        <ecNumber evidence="3">2.7.13.3</ecNumber>
    </recommendedName>
</protein>
<accession>A0AB39BP75</accession>
<dbReference type="InterPro" id="IPR036097">
    <property type="entry name" value="HisK_dim/P_sf"/>
</dbReference>
<evidence type="ECO:0000256" key="2">
    <source>
        <dbReference type="ARBA" id="ARBA00004651"/>
    </source>
</evidence>
<evidence type="ECO:0000256" key="14">
    <source>
        <dbReference type="SAM" id="Phobius"/>
    </source>
</evidence>
<organism evidence="17">
    <name type="scientific">Alkalihalophilus sp. As8PL</name>
    <dbReference type="NCBI Taxonomy" id="3237103"/>
    <lineage>
        <taxon>Bacteria</taxon>
        <taxon>Bacillati</taxon>
        <taxon>Bacillota</taxon>
        <taxon>Bacilli</taxon>
        <taxon>Bacillales</taxon>
        <taxon>Bacillaceae</taxon>
        <taxon>Alkalihalophilus</taxon>
    </lineage>
</organism>
<keyword evidence="5" id="KW-0597">Phosphoprotein</keyword>
<dbReference type="CDD" id="cd06225">
    <property type="entry name" value="HAMP"/>
    <property type="match status" value="1"/>
</dbReference>
<evidence type="ECO:0000256" key="3">
    <source>
        <dbReference type="ARBA" id="ARBA00012438"/>
    </source>
</evidence>
<dbReference type="InterPro" id="IPR003594">
    <property type="entry name" value="HATPase_dom"/>
</dbReference>
<evidence type="ECO:0000256" key="12">
    <source>
        <dbReference type="ARBA" id="ARBA00023012"/>
    </source>
</evidence>
<dbReference type="SUPFAM" id="SSF55874">
    <property type="entry name" value="ATPase domain of HSP90 chaperone/DNA topoisomerase II/histidine kinase"/>
    <property type="match status" value="1"/>
</dbReference>
<evidence type="ECO:0000313" key="17">
    <source>
        <dbReference type="EMBL" id="XDI35240.1"/>
    </source>
</evidence>
<keyword evidence="9 17" id="KW-0418">Kinase</keyword>
<evidence type="ECO:0000259" key="16">
    <source>
        <dbReference type="PROSITE" id="PS50885"/>
    </source>
</evidence>
<dbReference type="EMBL" id="CP162550">
    <property type="protein sequence ID" value="XDI35240.1"/>
    <property type="molecule type" value="Genomic_DNA"/>
</dbReference>
<dbReference type="RefSeq" id="WP_368502853.1">
    <property type="nucleotide sequence ID" value="NZ_CP162550.1"/>
</dbReference>